<protein>
    <recommendedName>
        <fullName evidence="3">Carbon monoxide dehydrogenase subunit G</fullName>
    </recommendedName>
</protein>
<dbReference type="AlphaFoldDB" id="A0AA35SYA1"/>
<dbReference type="Gene3D" id="3.30.530.20">
    <property type="match status" value="1"/>
</dbReference>
<organism evidence="1 2">
    <name type="scientific">Geodia barretti</name>
    <name type="common">Barrett's horny sponge</name>
    <dbReference type="NCBI Taxonomy" id="519541"/>
    <lineage>
        <taxon>Eukaryota</taxon>
        <taxon>Metazoa</taxon>
        <taxon>Porifera</taxon>
        <taxon>Demospongiae</taxon>
        <taxon>Heteroscleromorpha</taxon>
        <taxon>Tetractinellida</taxon>
        <taxon>Astrophorina</taxon>
        <taxon>Geodiidae</taxon>
        <taxon>Geodia</taxon>
    </lineage>
</organism>
<sequence length="112" mass="12070">MDVPTAALWVPGVVDIAEEGDGCYRGSLKARVGPMSMTLTGTVTVEDQHPDSGRARFLVEASDRRVGGGVRTTMALQLTERPSGETEPVIRRKAQSTIEGFAKNLARELEGR</sequence>
<accession>A0AA35SYA1</accession>
<dbReference type="InterPro" id="IPR023393">
    <property type="entry name" value="START-like_dom_sf"/>
</dbReference>
<dbReference type="EMBL" id="CASHTH010002956">
    <property type="protein sequence ID" value="CAI8037697.1"/>
    <property type="molecule type" value="Genomic_DNA"/>
</dbReference>
<dbReference type="Pfam" id="PF06240">
    <property type="entry name" value="COXG"/>
    <property type="match status" value="1"/>
</dbReference>
<dbReference type="Proteomes" id="UP001174909">
    <property type="component" value="Unassembled WGS sequence"/>
</dbReference>
<gene>
    <name evidence="1" type="ORF">GBAR_LOCUS21094</name>
</gene>
<keyword evidence="2" id="KW-1185">Reference proteome</keyword>
<comment type="caution">
    <text evidence="1">The sequence shown here is derived from an EMBL/GenBank/DDBJ whole genome shotgun (WGS) entry which is preliminary data.</text>
</comment>
<dbReference type="SUPFAM" id="SSF55961">
    <property type="entry name" value="Bet v1-like"/>
    <property type="match status" value="1"/>
</dbReference>
<name>A0AA35SYA1_GEOBA</name>
<dbReference type="InterPro" id="IPR010419">
    <property type="entry name" value="CO_DH_gsu"/>
</dbReference>
<evidence type="ECO:0000313" key="2">
    <source>
        <dbReference type="Proteomes" id="UP001174909"/>
    </source>
</evidence>
<proteinExistence type="predicted"/>
<reference evidence="1" key="1">
    <citation type="submission" date="2023-03" db="EMBL/GenBank/DDBJ databases">
        <authorList>
            <person name="Steffen K."/>
            <person name="Cardenas P."/>
        </authorList>
    </citation>
    <scope>NUCLEOTIDE SEQUENCE</scope>
</reference>
<evidence type="ECO:0000313" key="1">
    <source>
        <dbReference type="EMBL" id="CAI8037697.1"/>
    </source>
</evidence>
<feature type="non-terminal residue" evidence="1">
    <location>
        <position position="1"/>
    </location>
</feature>
<evidence type="ECO:0008006" key="3">
    <source>
        <dbReference type="Google" id="ProtNLM"/>
    </source>
</evidence>